<dbReference type="AlphaFoldDB" id="A0A4Y3WKD3"/>
<dbReference type="EMBL" id="BJNG01000014">
    <property type="protein sequence ID" value="GEC19244.1"/>
    <property type="molecule type" value="Genomic_DNA"/>
</dbReference>
<accession>A0A4Y3WKD3</accession>
<keyword evidence="2" id="KW-1185">Reference proteome</keyword>
<name>A0A4Y3WKD3_9PSEU</name>
<organism evidence="1 2">
    <name type="scientific">Pseudonocardia hydrocarbonoxydans</name>
    <dbReference type="NCBI Taxonomy" id="76726"/>
    <lineage>
        <taxon>Bacteria</taxon>
        <taxon>Bacillati</taxon>
        <taxon>Actinomycetota</taxon>
        <taxon>Actinomycetes</taxon>
        <taxon>Pseudonocardiales</taxon>
        <taxon>Pseudonocardiaceae</taxon>
        <taxon>Pseudonocardia</taxon>
    </lineage>
</organism>
<dbReference type="Proteomes" id="UP000320338">
    <property type="component" value="Unassembled WGS sequence"/>
</dbReference>
<dbReference type="RefSeq" id="WP_141277818.1">
    <property type="nucleotide sequence ID" value="NZ_BAAARZ010000024.1"/>
</dbReference>
<protein>
    <submittedName>
        <fullName evidence="1">Uncharacterized protein</fullName>
    </submittedName>
</protein>
<comment type="caution">
    <text evidence="1">The sequence shown here is derived from an EMBL/GenBank/DDBJ whole genome shotgun (WGS) entry which is preliminary data.</text>
</comment>
<sequence length="97" mass="9811">MTGVLVGAAAAAVLVAGALVPLLRRVPGRRAARAGARSAHARLGHLLATVDADPDLARRANERWTTAGALLARAESAADLALAERTAAEGIALLARS</sequence>
<evidence type="ECO:0000313" key="2">
    <source>
        <dbReference type="Proteomes" id="UP000320338"/>
    </source>
</evidence>
<reference evidence="1 2" key="1">
    <citation type="submission" date="2019-06" db="EMBL/GenBank/DDBJ databases">
        <title>Whole genome shotgun sequence of Pseudonocardia hydrocarbonoxydans NBRC 14498.</title>
        <authorList>
            <person name="Hosoyama A."/>
            <person name="Uohara A."/>
            <person name="Ohji S."/>
            <person name="Ichikawa N."/>
        </authorList>
    </citation>
    <scope>NUCLEOTIDE SEQUENCE [LARGE SCALE GENOMIC DNA]</scope>
    <source>
        <strain evidence="1 2">NBRC 14498</strain>
    </source>
</reference>
<gene>
    <name evidence="1" type="ORF">PHY01_15270</name>
</gene>
<proteinExistence type="predicted"/>
<evidence type="ECO:0000313" key="1">
    <source>
        <dbReference type="EMBL" id="GEC19244.1"/>
    </source>
</evidence>